<comment type="caution">
    <text evidence="2">The sequence shown here is derived from an EMBL/GenBank/DDBJ whole genome shotgun (WGS) entry which is preliminary data.</text>
</comment>
<evidence type="ECO:0000256" key="1">
    <source>
        <dbReference type="SAM" id="Phobius"/>
    </source>
</evidence>
<proteinExistence type="predicted"/>
<dbReference type="OrthoDB" id="6188525at2759"/>
<dbReference type="InterPro" id="IPR030417">
    <property type="entry name" value="MS4A"/>
</dbReference>
<name>A0A8B6GXE2_MYTGA</name>
<evidence type="ECO:0000313" key="2">
    <source>
        <dbReference type="EMBL" id="VDI70482.1"/>
    </source>
</evidence>
<feature type="transmembrane region" description="Helical" evidence="1">
    <location>
        <begin position="29"/>
        <end position="51"/>
    </location>
</feature>
<keyword evidence="3" id="KW-1185">Reference proteome</keyword>
<evidence type="ECO:0000313" key="3">
    <source>
        <dbReference type="Proteomes" id="UP000596742"/>
    </source>
</evidence>
<reference evidence="2" key="1">
    <citation type="submission" date="2018-11" db="EMBL/GenBank/DDBJ databases">
        <authorList>
            <person name="Alioto T."/>
            <person name="Alioto T."/>
        </authorList>
    </citation>
    <scope>NUCLEOTIDE SEQUENCE</scope>
</reference>
<feature type="transmembrane region" description="Helical" evidence="1">
    <location>
        <begin position="84"/>
        <end position="106"/>
    </location>
</feature>
<feature type="transmembrane region" description="Helical" evidence="1">
    <location>
        <begin position="118"/>
        <end position="143"/>
    </location>
</feature>
<dbReference type="PANTHER" id="PTHR23320">
    <property type="entry name" value="MEMBRANE-SPANNING 4-DOMAINS SUBFAMILY A MS4A -RELATED"/>
    <property type="match status" value="1"/>
</dbReference>
<organism evidence="2 3">
    <name type="scientific">Mytilus galloprovincialis</name>
    <name type="common">Mediterranean mussel</name>
    <dbReference type="NCBI Taxonomy" id="29158"/>
    <lineage>
        <taxon>Eukaryota</taxon>
        <taxon>Metazoa</taxon>
        <taxon>Spiralia</taxon>
        <taxon>Lophotrochozoa</taxon>
        <taxon>Mollusca</taxon>
        <taxon>Bivalvia</taxon>
        <taxon>Autobranchia</taxon>
        <taxon>Pteriomorphia</taxon>
        <taxon>Mytilida</taxon>
        <taxon>Mytiloidea</taxon>
        <taxon>Mytilidae</taxon>
        <taxon>Mytilinae</taxon>
        <taxon>Mytilus</taxon>
    </lineage>
</organism>
<dbReference type="Proteomes" id="UP000596742">
    <property type="component" value="Unassembled WGS sequence"/>
</dbReference>
<keyword evidence="1" id="KW-0472">Membrane</keyword>
<dbReference type="EMBL" id="UYJE01009145">
    <property type="protein sequence ID" value="VDI70482.1"/>
    <property type="molecule type" value="Genomic_DNA"/>
</dbReference>
<protein>
    <submittedName>
        <fullName evidence="2">Uncharacterized protein</fullName>
    </submittedName>
</protein>
<gene>
    <name evidence="2" type="ORF">MGAL_10B053046</name>
</gene>
<sequence length="298" mass="33296">MITYAPIVANQAQPVQTDVRMSPIRALRILGGAQIGLGVICVIISIVGVILSNTEKNSNCYDYYYSDYVYDSSYYRCRTSTGDIILYFITMVCSGWFLLTGCFPCCMSAQRRSSWRCLTVAFLVCNIISAVVFSPTVLSLAIAGAVSPDFDTEGFLTVCVLLAIFSFLEFIISIVAASHCCCCSQLNTGNQQSVIYIHTVQPGLMHNMPNTQIPTRNQHEYDQLWKPEMAGYNGQQPTYITNNQQQPGHLQGNQMLIRDYHGQPFTMANQQQNINTQQLVYSPKTAAYTTIQEVNNNF</sequence>
<feature type="transmembrane region" description="Helical" evidence="1">
    <location>
        <begin position="155"/>
        <end position="177"/>
    </location>
</feature>
<dbReference type="AlphaFoldDB" id="A0A8B6GXE2"/>
<accession>A0A8B6GXE2</accession>
<dbReference type="PANTHER" id="PTHR23320:SF130">
    <property type="entry name" value="TRANSMEMBRANE PROTEIN 212"/>
    <property type="match status" value="1"/>
</dbReference>
<keyword evidence="1" id="KW-0812">Transmembrane</keyword>
<keyword evidence="1" id="KW-1133">Transmembrane helix</keyword>